<comment type="caution">
    <text evidence="2">The sequence shown here is derived from an EMBL/GenBank/DDBJ whole genome shotgun (WGS) entry which is preliminary data.</text>
</comment>
<sequence>MFTTFLTSLFATCLLLTGDTTIKDGDSYLLRKAEHLAKIELFYLLPNQRRWKSWFPEIIHYYASVDKARKEIKQMIEKKEWNNNVLPELKRDLLNKLHIDEN</sequence>
<evidence type="ECO:0000313" key="2">
    <source>
        <dbReference type="EMBL" id="CAB5322632.1"/>
    </source>
</evidence>
<organism evidence="2 3">
    <name type="scientific">Rhizophagus irregularis</name>
    <dbReference type="NCBI Taxonomy" id="588596"/>
    <lineage>
        <taxon>Eukaryota</taxon>
        <taxon>Fungi</taxon>
        <taxon>Fungi incertae sedis</taxon>
        <taxon>Mucoromycota</taxon>
        <taxon>Glomeromycotina</taxon>
        <taxon>Glomeromycetes</taxon>
        <taxon>Glomerales</taxon>
        <taxon>Glomeraceae</taxon>
        <taxon>Rhizophagus</taxon>
    </lineage>
</organism>
<accession>A0A916DZK0</accession>
<proteinExistence type="predicted"/>
<dbReference type="EMBL" id="CAGKOT010000003">
    <property type="protein sequence ID" value="CAB5322632.1"/>
    <property type="molecule type" value="Genomic_DNA"/>
</dbReference>
<feature type="signal peptide" evidence="1">
    <location>
        <begin position="1"/>
        <end position="18"/>
    </location>
</feature>
<dbReference type="AlphaFoldDB" id="A0A916DZK0"/>
<dbReference type="Proteomes" id="UP000684084">
    <property type="component" value="Unassembled WGS sequence"/>
</dbReference>
<reference evidence="2" key="1">
    <citation type="submission" date="2020-05" db="EMBL/GenBank/DDBJ databases">
        <authorList>
            <person name="Rincon C."/>
            <person name="Sanders R I."/>
            <person name="Robbins C."/>
            <person name="Chaturvedi A."/>
        </authorList>
    </citation>
    <scope>NUCLEOTIDE SEQUENCE</scope>
    <source>
        <strain evidence="2">CHB12</strain>
    </source>
</reference>
<dbReference type="OrthoDB" id="2311298at2759"/>
<feature type="chain" id="PRO_5036903842" evidence="1">
    <location>
        <begin position="19"/>
        <end position="102"/>
    </location>
</feature>
<evidence type="ECO:0000313" key="3">
    <source>
        <dbReference type="Proteomes" id="UP000684084"/>
    </source>
</evidence>
<gene>
    <name evidence="2" type="ORF">CHRIB12_LOCUS2325</name>
</gene>
<keyword evidence="1" id="KW-0732">Signal</keyword>
<protein>
    <submittedName>
        <fullName evidence="2">Uncharacterized protein</fullName>
    </submittedName>
</protein>
<name>A0A916DZK0_9GLOM</name>
<evidence type="ECO:0000256" key="1">
    <source>
        <dbReference type="SAM" id="SignalP"/>
    </source>
</evidence>